<keyword evidence="2" id="KW-1185">Reference proteome</keyword>
<dbReference type="Proteomes" id="UP000615755">
    <property type="component" value="Unassembled WGS sequence"/>
</dbReference>
<organism evidence="1 2">
    <name type="scientific">Pseudoalteromonas aurantia 208</name>
    <dbReference type="NCBI Taxonomy" id="1314867"/>
    <lineage>
        <taxon>Bacteria</taxon>
        <taxon>Pseudomonadati</taxon>
        <taxon>Pseudomonadota</taxon>
        <taxon>Gammaproteobacteria</taxon>
        <taxon>Alteromonadales</taxon>
        <taxon>Pseudoalteromonadaceae</taxon>
        <taxon>Pseudoalteromonas</taxon>
    </lineage>
</organism>
<protein>
    <submittedName>
        <fullName evidence="1">Uncharacterized protein</fullName>
    </submittedName>
</protein>
<sequence>MTALSLRMVITLEHFCQSILISIDSKNHNKLAPSYNP</sequence>
<proteinExistence type="predicted"/>
<accession>A0ABR9E933</accession>
<dbReference type="EMBL" id="AQGV01000012">
    <property type="protein sequence ID" value="MBE0367493.1"/>
    <property type="molecule type" value="Genomic_DNA"/>
</dbReference>
<reference evidence="1 2" key="1">
    <citation type="submission" date="2015-03" db="EMBL/GenBank/DDBJ databases">
        <title>Genome sequence of Pseudoalteromonas aurantia.</title>
        <authorList>
            <person name="Xie B.-B."/>
            <person name="Rong J.-C."/>
            <person name="Qin Q.-L."/>
            <person name="Zhang Y.-Z."/>
        </authorList>
    </citation>
    <scope>NUCLEOTIDE SEQUENCE [LARGE SCALE GENOMIC DNA]</scope>
    <source>
        <strain evidence="1 2">208</strain>
    </source>
</reference>
<evidence type="ECO:0000313" key="2">
    <source>
        <dbReference type="Proteomes" id="UP000615755"/>
    </source>
</evidence>
<gene>
    <name evidence="1" type="ORF">PAUR_a0855</name>
</gene>
<evidence type="ECO:0000313" key="1">
    <source>
        <dbReference type="EMBL" id="MBE0367493.1"/>
    </source>
</evidence>
<name>A0ABR9E933_9GAMM</name>
<comment type="caution">
    <text evidence="1">The sequence shown here is derived from an EMBL/GenBank/DDBJ whole genome shotgun (WGS) entry which is preliminary data.</text>
</comment>